<sequence length="61" mass="7154">MRRQQELIAVIAFTENVEFADWVDEDNIDIRGLTIPEDESNVKMPVCSMNKHIFSPWEEES</sequence>
<evidence type="ECO:0000313" key="1">
    <source>
        <dbReference type="EMBL" id="GBM34691.1"/>
    </source>
</evidence>
<dbReference type="Proteomes" id="UP000499080">
    <property type="component" value="Unassembled WGS sequence"/>
</dbReference>
<comment type="caution">
    <text evidence="1">The sequence shown here is derived from an EMBL/GenBank/DDBJ whole genome shotgun (WGS) entry which is preliminary data.</text>
</comment>
<protein>
    <submittedName>
        <fullName evidence="1">Uncharacterized protein</fullName>
    </submittedName>
</protein>
<organism evidence="1 2">
    <name type="scientific">Araneus ventricosus</name>
    <name type="common">Orbweaver spider</name>
    <name type="synonym">Epeira ventricosa</name>
    <dbReference type="NCBI Taxonomy" id="182803"/>
    <lineage>
        <taxon>Eukaryota</taxon>
        <taxon>Metazoa</taxon>
        <taxon>Ecdysozoa</taxon>
        <taxon>Arthropoda</taxon>
        <taxon>Chelicerata</taxon>
        <taxon>Arachnida</taxon>
        <taxon>Araneae</taxon>
        <taxon>Araneomorphae</taxon>
        <taxon>Entelegynae</taxon>
        <taxon>Araneoidea</taxon>
        <taxon>Araneidae</taxon>
        <taxon>Araneus</taxon>
    </lineage>
</organism>
<gene>
    <name evidence="1" type="ORF">AVEN_233374_1</name>
</gene>
<name>A0A4Y2F0Q4_ARAVE</name>
<evidence type="ECO:0000313" key="2">
    <source>
        <dbReference type="Proteomes" id="UP000499080"/>
    </source>
</evidence>
<reference evidence="1 2" key="1">
    <citation type="journal article" date="2019" name="Sci. Rep.">
        <title>Orb-weaving spider Araneus ventricosus genome elucidates the spidroin gene catalogue.</title>
        <authorList>
            <person name="Kono N."/>
            <person name="Nakamura H."/>
            <person name="Ohtoshi R."/>
            <person name="Moran D.A.P."/>
            <person name="Shinohara A."/>
            <person name="Yoshida Y."/>
            <person name="Fujiwara M."/>
            <person name="Mori M."/>
            <person name="Tomita M."/>
            <person name="Arakawa K."/>
        </authorList>
    </citation>
    <scope>NUCLEOTIDE SEQUENCE [LARGE SCALE GENOMIC DNA]</scope>
</reference>
<keyword evidence="2" id="KW-1185">Reference proteome</keyword>
<accession>A0A4Y2F0Q4</accession>
<dbReference type="AlphaFoldDB" id="A0A4Y2F0Q4"/>
<feature type="non-terminal residue" evidence="1">
    <location>
        <position position="61"/>
    </location>
</feature>
<dbReference type="EMBL" id="BGPR01172174">
    <property type="protein sequence ID" value="GBM34691.1"/>
    <property type="molecule type" value="Genomic_DNA"/>
</dbReference>
<dbReference type="OrthoDB" id="2433005at2759"/>
<proteinExistence type="predicted"/>